<dbReference type="PANTHER" id="PTHR43649:SF31">
    <property type="entry name" value="SN-GLYCEROL-3-PHOSPHATE-BINDING PERIPLASMIC PROTEIN UGPB"/>
    <property type="match status" value="1"/>
</dbReference>
<accession>A0AAF1C3U3</accession>
<dbReference type="Gene3D" id="3.40.190.10">
    <property type="entry name" value="Periplasmic binding protein-like II"/>
    <property type="match status" value="2"/>
</dbReference>
<dbReference type="EMBL" id="CP138359">
    <property type="protein sequence ID" value="WPF83329.1"/>
    <property type="molecule type" value="Genomic_DNA"/>
</dbReference>
<evidence type="ECO:0000256" key="1">
    <source>
        <dbReference type="ARBA" id="ARBA00004196"/>
    </source>
</evidence>
<proteinExistence type="inferred from homology"/>
<dbReference type="RefSeq" id="WP_319159505.1">
    <property type="nucleotide sequence ID" value="NZ_CP138359.1"/>
</dbReference>
<evidence type="ECO:0000313" key="5">
    <source>
        <dbReference type="EMBL" id="WPF83329.1"/>
    </source>
</evidence>
<keyword evidence="6" id="KW-1185">Reference proteome</keyword>
<comment type="similarity">
    <text evidence="2">Belongs to the bacterial solute-binding protein 1 family.</text>
</comment>
<sequence length="553" mass="59641">MNTRTDRRLMDLQVDRRSFLGMLAAGAAVVGVPSLLSACGGSSAGPTTGYVAAGADVIPTYVPIEYAKPDFPSVNGSTPGFATLPAELVQSVPTPPGKGTAFTAMTPLWGTIPPKSGNQYYAAVDEMLGSTIDFQITDGNTYGDKLATVLASSRDVPDWVCVPTWNLPPRFGSEIVGNVFQDLTPYLGGDKVKDYPNLANIPTDAWRYCVFNGKLYGLPFPGEILTDAIFYRKDVLDGLGITPDVTSAQDLLDLAVEITDTNAGRWGTEDLWNSAAIIFAVPPKWKLDDAGKLVHRVESEEYRAALEWNASVFAAGVVHPDAVADQSGDAKQRFQSGKTLIANDGLGSWHEALRDNLASNPEFWQQPFAPFAGDGGTPVLFKGNPANIFSFLKKSDDEARIKELLSLADVLAAPFGTTEFDVVNNGVEGVHFTRDAQGLPVPTDLAATELQPTYIFLVDGPIANTRVQYPGYVEASSTWQAAASEFVTEPVFFGQQISEPQQYASIAQPFVDLEKDISRGRKSLSDLDAAIATWKSAGGDELRTFYQDILDKQ</sequence>
<evidence type="ECO:0000256" key="4">
    <source>
        <dbReference type="ARBA" id="ARBA00022729"/>
    </source>
</evidence>
<protein>
    <submittedName>
        <fullName evidence="5">Extracellular solute-binding protein</fullName>
    </submittedName>
</protein>
<organism evidence="5 6">
    <name type="scientific">Sanguibacter biliveldensis</name>
    <dbReference type="NCBI Taxonomy" id="3030830"/>
    <lineage>
        <taxon>Bacteria</taxon>
        <taxon>Bacillati</taxon>
        <taxon>Actinomycetota</taxon>
        <taxon>Actinomycetes</taxon>
        <taxon>Micrococcales</taxon>
        <taxon>Sanguibacteraceae</taxon>
        <taxon>Sanguibacter</taxon>
    </lineage>
</organism>
<gene>
    <name evidence="5" type="ORF">SANBI_000995</name>
</gene>
<dbReference type="KEGG" id="sbil:SANBI_000995"/>
<dbReference type="PROSITE" id="PS51318">
    <property type="entry name" value="TAT"/>
    <property type="match status" value="1"/>
</dbReference>
<dbReference type="Pfam" id="PF01547">
    <property type="entry name" value="SBP_bac_1"/>
    <property type="match status" value="1"/>
</dbReference>
<evidence type="ECO:0000256" key="3">
    <source>
        <dbReference type="ARBA" id="ARBA00022448"/>
    </source>
</evidence>
<dbReference type="GO" id="GO:0030313">
    <property type="term" value="C:cell envelope"/>
    <property type="evidence" value="ECO:0007669"/>
    <property type="project" value="UniProtKB-SubCell"/>
</dbReference>
<dbReference type="PANTHER" id="PTHR43649">
    <property type="entry name" value="ARABINOSE-BINDING PROTEIN-RELATED"/>
    <property type="match status" value="1"/>
</dbReference>
<dbReference type="InterPro" id="IPR006059">
    <property type="entry name" value="SBP"/>
</dbReference>
<keyword evidence="4" id="KW-0732">Signal</keyword>
<name>A0AAF1C3U3_9MICO</name>
<dbReference type="AlphaFoldDB" id="A0AAF1C3U3"/>
<reference evidence="6" key="1">
    <citation type="submission" date="2023-11" db="EMBL/GenBank/DDBJ databases">
        <authorList>
            <person name="Helweg L.P."/>
            <person name="Kiel A."/>
            <person name="Hitz F."/>
            <person name="Ruckert-Reed C."/>
            <person name="Busche T."/>
            <person name="Kaltschmidt B."/>
            <person name="Kaltschmidt C."/>
        </authorList>
    </citation>
    <scope>NUCLEOTIDE SEQUENCE [LARGE SCALE GENOMIC DNA]</scope>
    <source>
        <strain evidence="6">4.1</strain>
    </source>
</reference>
<keyword evidence="3" id="KW-0813">Transport</keyword>
<dbReference type="Proteomes" id="UP001304340">
    <property type="component" value="Chromosome"/>
</dbReference>
<evidence type="ECO:0000313" key="6">
    <source>
        <dbReference type="Proteomes" id="UP001304340"/>
    </source>
</evidence>
<dbReference type="SUPFAM" id="SSF53850">
    <property type="entry name" value="Periplasmic binding protein-like II"/>
    <property type="match status" value="1"/>
</dbReference>
<comment type="subcellular location">
    <subcellularLocation>
        <location evidence="1">Cell envelope</location>
    </subcellularLocation>
</comment>
<dbReference type="InterPro" id="IPR006311">
    <property type="entry name" value="TAT_signal"/>
</dbReference>
<evidence type="ECO:0000256" key="2">
    <source>
        <dbReference type="ARBA" id="ARBA00008520"/>
    </source>
</evidence>
<dbReference type="InterPro" id="IPR050490">
    <property type="entry name" value="Bact_solute-bd_prot1"/>
</dbReference>